<name>A0A949UV76_9HYPH</name>
<dbReference type="Pfam" id="PF08327">
    <property type="entry name" value="AHSA1"/>
    <property type="match status" value="1"/>
</dbReference>
<dbReference type="RefSeq" id="WP_217677776.1">
    <property type="nucleotide sequence ID" value="NZ_JAHRVA010000003.1"/>
</dbReference>
<organism evidence="2 3">
    <name type="scientific">Falsochrobactrum tianjinense</name>
    <dbReference type="NCBI Taxonomy" id="2706015"/>
    <lineage>
        <taxon>Bacteria</taxon>
        <taxon>Pseudomonadati</taxon>
        <taxon>Pseudomonadota</taxon>
        <taxon>Alphaproteobacteria</taxon>
        <taxon>Hyphomicrobiales</taxon>
        <taxon>Brucellaceae</taxon>
        <taxon>Falsochrobactrum</taxon>
    </lineage>
</organism>
<keyword evidence="3" id="KW-1185">Reference proteome</keyword>
<accession>A0A949UV76</accession>
<dbReference type="Proteomes" id="UP000752297">
    <property type="component" value="Unassembled WGS sequence"/>
</dbReference>
<proteinExistence type="predicted"/>
<feature type="domain" description="Activator of Hsp90 ATPase homologue 1/2-like C-terminal" evidence="1">
    <location>
        <begin position="13"/>
        <end position="134"/>
    </location>
</feature>
<dbReference type="AlphaFoldDB" id="A0A949UV76"/>
<dbReference type="InterPro" id="IPR013538">
    <property type="entry name" value="ASHA1/2-like_C"/>
</dbReference>
<evidence type="ECO:0000313" key="3">
    <source>
        <dbReference type="Proteomes" id="UP000752297"/>
    </source>
</evidence>
<evidence type="ECO:0000259" key="1">
    <source>
        <dbReference type="Pfam" id="PF08327"/>
    </source>
</evidence>
<comment type="caution">
    <text evidence="2">The sequence shown here is derived from an EMBL/GenBank/DDBJ whole genome shotgun (WGS) entry which is preliminary data.</text>
</comment>
<evidence type="ECO:0000313" key="2">
    <source>
        <dbReference type="EMBL" id="MBV2143803.1"/>
    </source>
</evidence>
<protein>
    <submittedName>
        <fullName evidence="2">SRPBCC domain-containing protein</fullName>
    </submittedName>
</protein>
<reference evidence="2 3" key="1">
    <citation type="submission" date="2021-06" db="EMBL/GenBank/DDBJ databases">
        <title>Falsochrobactrum tianjin sp.nov., a new petroleum-degrading bacteria isolated from oily soils.</title>
        <authorList>
            <person name="Chen G."/>
            <person name="Chen H."/>
            <person name="Tian J."/>
            <person name="Qing J."/>
            <person name="Zhong L."/>
            <person name="Ma W."/>
            <person name="Song Y."/>
            <person name="Cui X."/>
            <person name="Yan B."/>
        </authorList>
    </citation>
    <scope>NUCLEOTIDE SEQUENCE [LARGE SCALE GENOMIC DNA]</scope>
    <source>
        <strain evidence="2 3">TDYN1</strain>
    </source>
</reference>
<gene>
    <name evidence="2" type="ORF">KUG47_09865</name>
</gene>
<dbReference type="EMBL" id="JAHRVA010000003">
    <property type="protein sequence ID" value="MBV2143803.1"/>
    <property type="molecule type" value="Genomic_DNA"/>
</dbReference>
<sequence>MTDPIAIEAHVPAEPEAAWSAYTDPDAITQWNFATPEWCCPRAEVDLRPGGRHMARMEARDGSIGFDFEGTYEEVDAPCTLVLKLDDGRMSRTTFEAEGDGTRVRTVFDPEASNPAEMQRSGWQAILDNYAGYLRGKASA</sequence>